<dbReference type="AlphaFoldDB" id="A0A6N8FY42"/>
<evidence type="ECO:0000313" key="5">
    <source>
        <dbReference type="Proteomes" id="UP000441797"/>
    </source>
</evidence>
<evidence type="ECO:0000259" key="3">
    <source>
        <dbReference type="PROSITE" id="PS51186"/>
    </source>
</evidence>
<comment type="caution">
    <text evidence="4">The sequence shown here is derived from an EMBL/GenBank/DDBJ whole genome shotgun (WGS) entry which is preliminary data.</text>
</comment>
<dbReference type="InterPro" id="IPR050832">
    <property type="entry name" value="Bact_Acetyltransf"/>
</dbReference>
<evidence type="ECO:0000256" key="1">
    <source>
        <dbReference type="ARBA" id="ARBA00022679"/>
    </source>
</evidence>
<accession>A0A6N8FY42</accession>
<keyword evidence="2" id="KW-0012">Acyltransferase</keyword>
<dbReference type="PROSITE" id="PS51186">
    <property type="entry name" value="GNAT"/>
    <property type="match status" value="1"/>
</dbReference>
<dbReference type="Pfam" id="PF00583">
    <property type="entry name" value="Acetyltransf_1"/>
    <property type="match status" value="1"/>
</dbReference>
<sequence>MNQFNVIQANSTHIELIAPLLDSYRQFYGQTADLIQVQNFLYERLVKEESVVFIAVTQHNTFDCLGFTQLYPSFSSVALQRTWILNDLFVLPKFRNQGVAMALLNAAQDFAIHTKAKRLTLATAIDNYAAQKLYEKAGYTKDEIFYHYQLDVSIPSSNEFHS</sequence>
<dbReference type="RefSeq" id="WP_105219833.1">
    <property type="nucleotide sequence ID" value="NZ_CAWNSU010000047.1"/>
</dbReference>
<dbReference type="GO" id="GO:0016747">
    <property type="term" value="F:acyltransferase activity, transferring groups other than amino-acyl groups"/>
    <property type="evidence" value="ECO:0007669"/>
    <property type="project" value="InterPro"/>
</dbReference>
<dbReference type="InterPro" id="IPR000182">
    <property type="entry name" value="GNAT_dom"/>
</dbReference>
<proteinExistence type="predicted"/>
<evidence type="ECO:0000313" key="4">
    <source>
        <dbReference type="EMBL" id="MUL37759.1"/>
    </source>
</evidence>
<dbReference type="PANTHER" id="PTHR43877">
    <property type="entry name" value="AMINOALKYLPHOSPHONATE N-ACETYLTRANSFERASE-RELATED-RELATED"/>
    <property type="match status" value="1"/>
</dbReference>
<dbReference type="EMBL" id="NAPY01000026">
    <property type="protein sequence ID" value="MUL37759.1"/>
    <property type="molecule type" value="Genomic_DNA"/>
</dbReference>
<dbReference type="SUPFAM" id="SSF55729">
    <property type="entry name" value="Acyl-CoA N-acyltransferases (Nat)"/>
    <property type="match status" value="1"/>
</dbReference>
<keyword evidence="5" id="KW-1185">Reference proteome</keyword>
<feature type="domain" description="N-acetyltransferase" evidence="3">
    <location>
        <begin position="12"/>
        <end position="161"/>
    </location>
</feature>
<reference evidence="4 5" key="1">
    <citation type="journal article" date="2019" name="Front. Microbiol.">
        <title>Genomic Features for Desiccation Tolerance and Sugar Biosynthesis in the Extremophile Gloeocapsopsis sp. UTEX B3054.</title>
        <authorList>
            <person name="Urrejola C."/>
            <person name="Alcorta J."/>
            <person name="Salas L."/>
            <person name="Vasquez M."/>
            <person name="Polz M.F."/>
            <person name="Vicuna R."/>
            <person name="Diez B."/>
        </authorList>
    </citation>
    <scope>NUCLEOTIDE SEQUENCE [LARGE SCALE GENOMIC DNA]</scope>
    <source>
        <strain evidence="4 5">1H9</strain>
    </source>
</reference>
<dbReference type="Gene3D" id="3.40.630.30">
    <property type="match status" value="1"/>
</dbReference>
<organism evidence="4 5">
    <name type="scientific">Gloeocapsopsis dulcis AAB1 = 1H9</name>
    <dbReference type="NCBI Taxonomy" id="1433147"/>
    <lineage>
        <taxon>Bacteria</taxon>
        <taxon>Bacillati</taxon>
        <taxon>Cyanobacteriota</taxon>
        <taxon>Cyanophyceae</taxon>
        <taxon>Oscillatoriophycideae</taxon>
        <taxon>Chroococcales</taxon>
        <taxon>Chroococcaceae</taxon>
        <taxon>Gloeocapsopsis</taxon>
        <taxon>Gloeocapsopsis dulcis</taxon>
    </lineage>
</organism>
<dbReference type="InterPro" id="IPR016181">
    <property type="entry name" value="Acyl_CoA_acyltransferase"/>
</dbReference>
<dbReference type="PANTHER" id="PTHR43877:SF2">
    <property type="entry name" value="AMINOALKYLPHOSPHONATE N-ACETYLTRANSFERASE-RELATED"/>
    <property type="match status" value="1"/>
</dbReference>
<dbReference type="CDD" id="cd04301">
    <property type="entry name" value="NAT_SF"/>
    <property type="match status" value="1"/>
</dbReference>
<dbReference type="Proteomes" id="UP000441797">
    <property type="component" value="Unassembled WGS sequence"/>
</dbReference>
<name>A0A6N8FY42_9CHRO</name>
<gene>
    <name evidence="4" type="ORF">BWI75_15845</name>
</gene>
<evidence type="ECO:0000256" key="2">
    <source>
        <dbReference type="ARBA" id="ARBA00023315"/>
    </source>
</evidence>
<protein>
    <submittedName>
        <fullName evidence="4">GNAT family N-acetyltransferase</fullName>
    </submittedName>
</protein>
<keyword evidence="1 4" id="KW-0808">Transferase</keyword>